<dbReference type="RefSeq" id="WP_070877414.1">
    <property type="nucleotide sequence ID" value="NZ_CAJGAA010000001.1"/>
</dbReference>
<evidence type="ECO:0000313" key="3">
    <source>
        <dbReference type="Proteomes" id="UP000441585"/>
    </source>
</evidence>
<keyword evidence="1" id="KW-1133">Transmembrane helix</keyword>
<evidence type="ECO:0000256" key="1">
    <source>
        <dbReference type="SAM" id="Phobius"/>
    </source>
</evidence>
<comment type="caution">
    <text evidence="2">The sequence shown here is derived from an EMBL/GenBank/DDBJ whole genome shotgun (WGS) entry which is preliminary data.</text>
</comment>
<name>A0A6I2M6U6_9BACI</name>
<keyword evidence="1" id="KW-0812">Transmembrane</keyword>
<proteinExistence type="predicted"/>
<gene>
    <name evidence="2" type="ORF">GJU41_07670</name>
</gene>
<organism evidence="2 3">
    <name type="scientific">Metabacillus idriensis</name>
    <dbReference type="NCBI Taxonomy" id="324768"/>
    <lineage>
        <taxon>Bacteria</taxon>
        <taxon>Bacillati</taxon>
        <taxon>Bacillota</taxon>
        <taxon>Bacilli</taxon>
        <taxon>Bacillales</taxon>
        <taxon>Bacillaceae</taxon>
        <taxon>Metabacillus</taxon>
    </lineage>
</organism>
<accession>A0A6I2M6U6</accession>
<sequence length="96" mass="11234">MLDGPDRHFPIDYVRAAAVIGKEGVINNKEQIKPGDYDFGTVIMANSKWIIQYEYKTSYEKTIEKYVQLKYYGPTIWIFYQIPILFFTIFIVLGVV</sequence>
<reference evidence="2 3" key="1">
    <citation type="submission" date="2019-11" db="EMBL/GenBank/DDBJ databases">
        <title>Bacillus idriensis genome.</title>
        <authorList>
            <person name="Konopka E.N."/>
            <person name="Newman J.D."/>
        </authorList>
    </citation>
    <scope>NUCLEOTIDE SEQUENCE [LARGE SCALE GENOMIC DNA]</scope>
    <source>
        <strain evidence="2 3">DSM 19097</strain>
    </source>
</reference>
<dbReference type="EMBL" id="WKKF01000001">
    <property type="protein sequence ID" value="MRX53848.1"/>
    <property type="molecule type" value="Genomic_DNA"/>
</dbReference>
<feature type="transmembrane region" description="Helical" evidence="1">
    <location>
        <begin position="76"/>
        <end position="95"/>
    </location>
</feature>
<keyword evidence="1" id="KW-0472">Membrane</keyword>
<dbReference type="Proteomes" id="UP000441585">
    <property type="component" value="Unassembled WGS sequence"/>
</dbReference>
<evidence type="ECO:0000313" key="2">
    <source>
        <dbReference type="EMBL" id="MRX53848.1"/>
    </source>
</evidence>
<protein>
    <submittedName>
        <fullName evidence="2">Uncharacterized protein</fullName>
    </submittedName>
</protein>
<keyword evidence="3" id="KW-1185">Reference proteome</keyword>
<dbReference type="AlphaFoldDB" id="A0A6I2M6U6"/>